<gene>
    <name evidence="8" type="ORF">SODALDRAFT_340514</name>
</gene>
<sequence>MDGAVYLNGLKLALVILALCLGVLLLALDNAMIATALPTITDEFNSVADVGWYGSAYLLTATALNLFVGKLYTFFSVKWMYLICIAIFEVGSVICAVAPSSIVLIIGRAIAGIGGAGLFVGALVILAYSVPLERRPIFAGCIGSMYGISSVAGPLLGGLFTETIGWRWCFWMNLPVGGIALVVVFFCFHDPQRKIPSIGAWERFKTLDPLGSLAFICAMICILLALQWGGQRFAWRSAEVIGLLAAGAVMVGVFGWIQHWNGENATVPPRLLNQRTVWASGIFAFCLGAAFLLTIYWFPTWFQGVRGTNAIDSGLRILPMLGADIVISLVSGVVISYFGYIKPVMMSASILMAVGYGLMSTFQPDAPTWQWVLFPMLAGAGVGAGLQQPMMAMQTVLPIRDVPTGTAVMVFVQGFGSTMFLTVGNTVFNNLLKEGVRLNVPMLDPELAARLSAETLLGMLEPEWRPALQAVYNSALTRCFFVSAIAAAVSFIGASLIEWRNIKKKPGETEGAADNKA</sequence>
<dbReference type="InterPro" id="IPR020846">
    <property type="entry name" value="MFS_dom"/>
</dbReference>
<evidence type="ECO:0000313" key="8">
    <source>
        <dbReference type="EMBL" id="ROT37081.1"/>
    </source>
</evidence>
<proteinExistence type="predicted"/>
<dbReference type="Gene3D" id="1.20.1250.20">
    <property type="entry name" value="MFS general substrate transporter like domains"/>
    <property type="match status" value="1"/>
</dbReference>
<feature type="transmembrane region" description="Helical" evidence="6">
    <location>
        <begin position="240"/>
        <end position="257"/>
    </location>
</feature>
<dbReference type="CDD" id="cd17502">
    <property type="entry name" value="MFS_Azr1_MDR_like"/>
    <property type="match status" value="1"/>
</dbReference>
<keyword evidence="4 6" id="KW-1133">Transmembrane helix</keyword>
<dbReference type="PRINTS" id="PR01035">
    <property type="entry name" value="TCRTETA"/>
</dbReference>
<reference evidence="8 9" key="1">
    <citation type="journal article" date="2018" name="Mol. Ecol.">
        <title>The obligate alkalophilic soda-lake fungus Sodiomyces alkalinus has shifted to a protein diet.</title>
        <authorList>
            <person name="Grum-Grzhimaylo A.A."/>
            <person name="Falkoski D.L."/>
            <person name="van den Heuvel J."/>
            <person name="Valero-Jimenez C.A."/>
            <person name="Min B."/>
            <person name="Choi I.G."/>
            <person name="Lipzen A."/>
            <person name="Daum C.G."/>
            <person name="Aanen D.K."/>
            <person name="Tsang A."/>
            <person name="Henrissat B."/>
            <person name="Bilanenko E.N."/>
            <person name="de Vries R.P."/>
            <person name="van Kan J.A.L."/>
            <person name="Grigoriev I.V."/>
            <person name="Debets A.J.M."/>
        </authorList>
    </citation>
    <scope>NUCLEOTIDE SEQUENCE [LARGE SCALE GENOMIC DNA]</scope>
    <source>
        <strain evidence="8 9">F11</strain>
    </source>
</reference>
<dbReference type="GeneID" id="39581434"/>
<dbReference type="Proteomes" id="UP000272025">
    <property type="component" value="Unassembled WGS sequence"/>
</dbReference>
<dbReference type="PANTHER" id="PTHR23501:SF199">
    <property type="entry name" value="MFS EFFLUX TRANSPORTER INPD-RELATED"/>
    <property type="match status" value="1"/>
</dbReference>
<protein>
    <submittedName>
        <fullName evidence="8">Putative efflux pump antibiotic resistance protein</fullName>
    </submittedName>
</protein>
<evidence type="ECO:0000256" key="5">
    <source>
        <dbReference type="ARBA" id="ARBA00023136"/>
    </source>
</evidence>
<evidence type="ECO:0000256" key="3">
    <source>
        <dbReference type="ARBA" id="ARBA00022692"/>
    </source>
</evidence>
<feature type="transmembrane region" description="Helical" evidence="6">
    <location>
        <begin position="165"/>
        <end position="188"/>
    </location>
</feature>
<feature type="transmembrane region" description="Helical" evidence="6">
    <location>
        <begin position="105"/>
        <end position="130"/>
    </location>
</feature>
<dbReference type="InterPro" id="IPR011701">
    <property type="entry name" value="MFS"/>
</dbReference>
<feature type="transmembrane region" description="Helical" evidence="6">
    <location>
        <begin position="137"/>
        <end position="159"/>
    </location>
</feature>
<feature type="transmembrane region" description="Helical" evidence="6">
    <location>
        <begin position="209"/>
        <end position="228"/>
    </location>
</feature>
<dbReference type="RefSeq" id="XP_028464887.1">
    <property type="nucleotide sequence ID" value="XM_028612956.1"/>
</dbReference>
<feature type="transmembrane region" description="Helical" evidence="6">
    <location>
        <begin position="407"/>
        <end position="428"/>
    </location>
</feature>
<dbReference type="GO" id="GO:0005886">
    <property type="term" value="C:plasma membrane"/>
    <property type="evidence" value="ECO:0007669"/>
    <property type="project" value="TreeGrafter"/>
</dbReference>
<comment type="subcellular location">
    <subcellularLocation>
        <location evidence="1">Membrane</location>
        <topology evidence="1">Multi-pass membrane protein</topology>
    </subcellularLocation>
</comment>
<feature type="transmembrane region" description="Helical" evidence="6">
    <location>
        <begin position="368"/>
        <end position="386"/>
    </location>
</feature>
<dbReference type="GO" id="GO:0022857">
    <property type="term" value="F:transmembrane transporter activity"/>
    <property type="evidence" value="ECO:0007669"/>
    <property type="project" value="InterPro"/>
</dbReference>
<dbReference type="EMBL" id="ML119057">
    <property type="protein sequence ID" value="ROT37081.1"/>
    <property type="molecule type" value="Genomic_DNA"/>
</dbReference>
<feature type="transmembrane region" description="Helical" evidence="6">
    <location>
        <begin position="317"/>
        <end position="337"/>
    </location>
</feature>
<keyword evidence="9" id="KW-1185">Reference proteome</keyword>
<evidence type="ECO:0000256" key="2">
    <source>
        <dbReference type="ARBA" id="ARBA00022448"/>
    </source>
</evidence>
<dbReference type="FunFam" id="1.20.1720.10:FF:000012">
    <property type="entry name" value="MFS toxin efflux pump (AflT)"/>
    <property type="match status" value="1"/>
</dbReference>
<dbReference type="PROSITE" id="PS50850">
    <property type="entry name" value="MFS"/>
    <property type="match status" value="1"/>
</dbReference>
<dbReference type="FunFam" id="1.20.1250.20:FF:000196">
    <property type="entry name" value="MFS toxin efflux pump (AflT)"/>
    <property type="match status" value="1"/>
</dbReference>
<dbReference type="OrthoDB" id="10021397at2759"/>
<feature type="transmembrane region" description="Helical" evidence="6">
    <location>
        <begin position="277"/>
        <end position="297"/>
    </location>
</feature>
<feature type="transmembrane region" description="Helical" evidence="6">
    <location>
        <begin position="475"/>
        <end position="497"/>
    </location>
</feature>
<keyword evidence="5 6" id="KW-0472">Membrane</keyword>
<evidence type="ECO:0000259" key="7">
    <source>
        <dbReference type="PROSITE" id="PS50850"/>
    </source>
</evidence>
<dbReference type="PANTHER" id="PTHR23501">
    <property type="entry name" value="MAJOR FACILITATOR SUPERFAMILY"/>
    <property type="match status" value="1"/>
</dbReference>
<evidence type="ECO:0000256" key="1">
    <source>
        <dbReference type="ARBA" id="ARBA00004141"/>
    </source>
</evidence>
<dbReference type="InterPro" id="IPR001958">
    <property type="entry name" value="Tet-R_TetA/multi-R_MdtG-like"/>
</dbReference>
<dbReference type="AlphaFoldDB" id="A0A3N2PRE0"/>
<organism evidence="8 9">
    <name type="scientific">Sodiomyces alkalinus (strain CBS 110278 / VKM F-3762 / F11)</name>
    <name type="common">Alkaliphilic filamentous fungus</name>
    <dbReference type="NCBI Taxonomy" id="1314773"/>
    <lineage>
        <taxon>Eukaryota</taxon>
        <taxon>Fungi</taxon>
        <taxon>Dikarya</taxon>
        <taxon>Ascomycota</taxon>
        <taxon>Pezizomycotina</taxon>
        <taxon>Sordariomycetes</taxon>
        <taxon>Hypocreomycetidae</taxon>
        <taxon>Glomerellales</taxon>
        <taxon>Plectosphaerellaceae</taxon>
        <taxon>Sodiomyces</taxon>
    </lineage>
</organism>
<feature type="domain" description="Major facilitator superfamily (MFS) profile" evidence="7">
    <location>
        <begin position="15"/>
        <end position="502"/>
    </location>
</feature>
<name>A0A3N2PRE0_SODAK</name>
<keyword evidence="3 6" id="KW-0812">Transmembrane</keyword>
<dbReference type="SUPFAM" id="SSF103473">
    <property type="entry name" value="MFS general substrate transporter"/>
    <property type="match status" value="1"/>
</dbReference>
<evidence type="ECO:0000313" key="9">
    <source>
        <dbReference type="Proteomes" id="UP000272025"/>
    </source>
</evidence>
<dbReference type="InterPro" id="IPR036259">
    <property type="entry name" value="MFS_trans_sf"/>
</dbReference>
<evidence type="ECO:0000256" key="4">
    <source>
        <dbReference type="ARBA" id="ARBA00022989"/>
    </source>
</evidence>
<keyword evidence="2" id="KW-0813">Transport</keyword>
<dbReference type="Gene3D" id="1.20.1720.10">
    <property type="entry name" value="Multidrug resistance protein D"/>
    <property type="match status" value="1"/>
</dbReference>
<feature type="transmembrane region" description="Helical" evidence="6">
    <location>
        <begin position="52"/>
        <end position="72"/>
    </location>
</feature>
<dbReference type="Pfam" id="PF07690">
    <property type="entry name" value="MFS_1"/>
    <property type="match status" value="1"/>
</dbReference>
<accession>A0A3N2PRE0</accession>
<feature type="transmembrane region" description="Helical" evidence="6">
    <location>
        <begin position="79"/>
        <end position="99"/>
    </location>
</feature>
<evidence type="ECO:0000256" key="6">
    <source>
        <dbReference type="SAM" id="Phobius"/>
    </source>
</evidence>